<dbReference type="InterPro" id="IPR045864">
    <property type="entry name" value="aa-tRNA-synth_II/BPL/LPL"/>
</dbReference>
<evidence type="ECO:0000259" key="5">
    <source>
        <dbReference type="PROSITE" id="PS51733"/>
    </source>
</evidence>
<evidence type="ECO:0000256" key="4">
    <source>
        <dbReference type="ARBA" id="ARBA00015925"/>
    </source>
</evidence>
<feature type="domain" description="BPL/LPL catalytic" evidence="5">
    <location>
        <begin position="182"/>
        <end position="387"/>
    </location>
</feature>
<dbReference type="OrthoDB" id="201621at2759"/>
<dbReference type="Gene3D" id="3.30.930.10">
    <property type="entry name" value="Bira Bifunctional Protein, Domain 2"/>
    <property type="match status" value="1"/>
</dbReference>
<comment type="function">
    <text evidence="1">Catalyzes both the ATP-dependent activation of exogenously supplied lipoate to lipoyl-AMP and the transfer of the activated lipoyl onto the lipoyl domains of lipoate-dependent enzymes.</text>
</comment>
<dbReference type="GO" id="GO:0005739">
    <property type="term" value="C:mitochondrion"/>
    <property type="evidence" value="ECO:0007669"/>
    <property type="project" value="TreeGrafter"/>
</dbReference>
<dbReference type="InterPro" id="IPR004562">
    <property type="entry name" value="LipoylTrfase_LipoateP_Ligase"/>
</dbReference>
<evidence type="ECO:0000313" key="6">
    <source>
        <dbReference type="EMBL" id="SSD61029.1"/>
    </source>
</evidence>
<dbReference type="InterPro" id="IPR004143">
    <property type="entry name" value="BPL_LPL_catalytic"/>
</dbReference>
<dbReference type="UniPathway" id="UPA00537">
    <property type="reaction ID" value="UER00595"/>
</dbReference>
<name>A0A376B8X8_9ASCO</name>
<keyword evidence="7" id="KW-1185">Reference proteome</keyword>
<keyword evidence="6" id="KW-0436">Ligase</keyword>
<dbReference type="GO" id="GO:0016874">
    <property type="term" value="F:ligase activity"/>
    <property type="evidence" value="ECO:0007669"/>
    <property type="project" value="UniProtKB-KW"/>
</dbReference>
<dbReference type="GO" id="GO:0009249">
    <property type="term" value="P:protein lipoylation"/>
    <property type="evidence" value="ECO:0007669"/>
    <property type="project" value="InterPro"/>
</dbReference>
<dbReference type="Proteomes" id="UP000262825">
    <property type="component" value="Unassembled WGS sequence"/>
</dbReference>
<dbReference type="AlphaFoldDB" id="A0A376B8X8"/>
<dbReference type="NCBIfam" id="TIGR00545">
    <property type="entry name" value="lipoyltrans"/>
    <property type="match status" value="1"/>
</dbReference>
<dbReference type="VEuPathDB" id="FungiDB:SCODWIG_02790"/>
<dbReference type="EMBL" id="UFAJ01000543">
    <property type="protein sequence ID" value="SSD61029.1"/>
    <property type="molecule type" value="Genomic_DNA"/>
</dbReference>
<dbReference type="Pfam" id="PF21948">
    <property type="entry name" value="LplA-B_cat"/>
    <property type="match status" value="1"/>
</dbReference>
<dbReference type="CDD" id="cd16443">
    <property type="entry name" value="LplA"/>
    <property type="match status" value="1"/>
</dbReference>
<organism evidence="6 7">
    <name type="scientific">Saccharomycodes ludwigii</name>
    <dbReference type="NCBI Taxonomy" id="36035"/>
    <lineage>
        <taxon>Eukaryota</taxon>
        <taxon>Fungi</taxon>
        <taxon>Dikarya</taxon>
        <taxon>Ascomycota</taxon>
        <taxon>Saccharomycotina</taxon>
        <taxon>Saccharomycetes</taxon>
        <taxon>Saccharomycodales</taxon>
        <taxon>Saccharomycodaceae</taxon>
        <taxon>Saccharomycodes</taxon>
    </lineage>
</organism>
<evidence type="ECO:0000256" key="1">
    <source>
        <dbReference type="ARBA" id="ARBA00003253"/>
    </source>
</evidence>
<protein>
    <recommendedName>
        <fullName evidence="4">Putative lipoate-protein ligase A</fullName>
    </recommendedName>
</protein>
<dbReference type="PANTHER" id="PTHR12561">
    <property type="entry name" value="LIPOATE-PROTEIN LIGASE"/>
    <property type="match status" value="1"/>
</dbReference>
<dbReference type="GO" id="GO:0017118">
    <property type="term" value="F:lipoyltransferase activity"/>
    <property type="evidence" value="ECO:0007669"/>
    <property type="project" value="TreeGrafter"/>
</dbReference>
<dbReference type="PANTHER" id="PTHR12561:SF3">
    <property type="entry name" value="LIPOYLTRANSFERASE 1, MITOCHONDRIAL"/>
    <property type="match status" value="1"/>
</dbReference>
<gene>
    <name evidence="6" type="ORF">SCODWIG_02790</name>
</gene>
<evidence type="ECO:0000256" key="3">
    <source>
        <dbReference type="ARBA" id="ARBA00008242"/>
    </source>
</evidence>
<evidence type="ECO:0000256" key="2">
    <source>
        <dbReference type="ARBA" id="ARBA00005085"/>
    </source>
</evidence>
<accession>A0A376B8X8</accession>
<dbReference type="SUPFAM" id="SSF55681">
    <property type="entry name" value="Class II aaRS and biotin synthetases"/>
    <property type="match status" value="1"/>
</dbReference>
<reference evidence="7" key="1">
    <citation type="submission" date="2018-06" db="EMBL/GenBank/DDBJ databases">
        <authorList>
            <person name="Guldener U."/>
        </authorList>
    </citation>
    <scope>NUCLEOTIDE SEQUENCE [LARGE SCALE GENOMIC DNA]</scope>
    <source>
        <strain evidence="7">UTAD17</strain>
    </source>
</reference>
<proteinExistence type="inferred from homology"/>
<sequence>MFCNSITTVTNKILVNQFVKLPHLNLSSIKTRNIYNGSPNQDFLSFVEKDEDTTKNDGRDKYEDFNNMYVNLFTATSHQNEHISTTNSTKVNNTSSINLLNKELLDVFECPDDNNLNQNNGVPLNNTTLTGAELSTIVRSNGKFVLISKSHDPYYNLSLEDYVFNNTPSPQPLIKTKNPGVAYENQRLMFYINDECCVIGKNQNPWKELYLGNLKHRGLPFLRRKSGGGAVVHDLGNVNYSFLNSREQFDKLFFNKLITDTLNKHILSNTILDPHQKKQEPFFLRLNERGDIIIGEKDSPFKVSGSAFKIAKNKSYHHGTMLINSDLPRFKNLLKPAHVEGYKWDCNAVESVRSQIANLRDYNVLKSTSEFIDMVTKSFQLLYGKVNVPVYYCGKESTMNDEISKTMKELQNEEWKFDKTPKFKFSINKKKTGEKNWVEVKNGIIENSDDASKIGLHFNELYIK</sequence>
<comment type="similarity">
    <text evidence="3">Belongs to the LplA family.</text>
</comment>
<evidence type="ECO:0000313" key="7">
    <source>
        <dbReference type="Proteomes" id="UP000262825"/>
    </source>
</evidence>
<comment type="pathway">
    <text evidence="2">Protein modification; protein lipoylation via exogenous pathway; protein N(6)-(lipoyl)lysine from lipoate: step 2/2.</text>
</comment>
<dbReference type="PROSITE" id="PS51733">
    <property type="entry name" value="BPL_LPL_CATALYTIC"/>
    <property type="match status" value="1"/>
</dbReference>